<evidence type="ECO:0000313" key="1">
    <source>
        <dbReference type="EMBL" id="GFP90863.1"/>
    </source>
</evidence>
<protein>
    <submittedName>
        <fullName evidence="1">Uncharacterized protein</fullName>
    </submittedName>
</protein>
<reference evidence="1" key="1">
    <citation type="submission" date="2020-07" db="EMBL/GenBank/DDBJ databases">
        <title>Ethylene signaling mediates host invasion by parasitic plants.</title>
        <authorList>
            <person name="Yoshida S."/>
        </authorList>
    </citation>
    <scope>NUCLEOTIDE SEQUENCE</scope>
    <source>
        <strain evidence="1">Okayama</strain>
    </source>
</reference>
<organism evidence="1 2">
    <name type="scientific">Phtheirospermum japonicum</name>
    <dbReference type="NCBI Taxonomy" id="374723"/>
    <lineage>
        <taxon>Eukaryota</taxon>
        <taxon>Viridiplantae</taxon>
        <taxon>Streptophyta</taxon>
        <taxon>Embryophyta</taxon>
        <taxon>Tracheophyta</taxon>
        <taxon>Spermatophyta</taxon>
        <taxon>Magnoliopsida</taxon>
        <taxon>eudicotyledons</taxon>
        <taxon>Gunneridae</taxon>
        <taxon>Pentapetalae</taxon>
        <taxon>asterids</taxon>
        <taxon>lamiids</taxon>
        <taxon>Lamiales</taxon>
        <taxon>Orobanchaceae</taxon>
        <taxon>Orobanchaceae incertae sedis</taxon>
        <taxon>Phtheirospermum</taxon>
    </lineage>
</organism>
<evidence type="ECO:0000313" key="2">
    <source>
        <dbReference type="Proteomes" id="UP000653305"/>
    </source>
</evidence>
<proteinExistence type="predicted"/>
<dbReference type="OrthoDB" id="1162097at2759"/>
<gene>
    <name evidence="1" type="ORF">PHJA_001230200</name>
</gene>
<name>A0A830C3V5_9LAMI</name>
<comment type="caution">
    <text evidence="1">The sequence shown here is derived from an EMBL/GenBank/DDBJ whole genome shotgun (WGS) entry which is preliminary data.</text>
</comment>
<dbReference type="EMBL" id="BMAC01000228">
    <property type="protein sequence ID" value="GFP90863.1"/>
    <property type="molecule type" value="Genomic_DNA"/>
</dbReference>
<dbReference type="AlphaFoldDB" id="A0A830C3V5"/>
<keyword evidence="2" id="KW-1185">Reference proteome</keyword>
<accession>A0A830C3V5</accession>
<sequence>MSMFKSIYEFDITYKLDMKANEKAKGRLYGKEVKSFTKLTWYKSVVIETNLGSNFEMGQFKRLFLAYGGCVCGFEFCLPELYVYGTFDKSLWSDPDYDWEKWFDDAMPEYSLLQYTSVKAIEMINKKSLETDGWTSNLTLEMEAKILF</sequence>
<dbReference type="Proteomes" id="UP000653305">
    <property type="component" value="Unassembled WGS sequence"/>
</dbReference>